<feature type="region of interest" description="Disordered" evidence="2">
    <location>
        <begin position="1"/>
        <end position="41"/>
    </location>
</feature>
<dbReference type="VEuPathDB" id="TriTrypDB:TvY486_0001690"/>
<keyword evidence="1" id="KW-0175">Coiled coil</keyword>
<feature type="compositionally biased region" description="Low complexity" evidence="2">
    <location>
        <begin position="15"/>
        <end position="28"/>
    </location>
</feature>
<protein>
    <submittedName>
        <fullName evidence="3">Uncharacterized protein</fullName>
    </submittedName>
</protein>
<evidence type="ECO:0000313" key="3">
    <source>
        <dbReference type="EMBL" id="CCD19139.1"/>
    </source>
</evidence>
<feature type="region of interest" description="Disordered" evidence="2">
    <location>
        <begin position="211"/>
        <end position="244"/>
    </location>
</feature>
<keyword evidence="4" id="KW-1185">Reference proteome</keyword>
<evidence type="ECO:0000256" key="1">
    <source>
        <dbReference type="SAM" id="Coils"/>
    </source>
</evidence>
<dbReference type="EMBL" id="CAEX01002689">
    <property type="protein sequence ID" value="CCD19139.1"/>
    <property type="molecule type" value="Genomic_DNA"/>
</dbReference>
<feature type="coiled-coil region" evidence="1">
    <location>
        <begin position="177"/>
        <end position="211"/>
    </location>
</feature>
<proteinExistence type="predicted"/>
<dbReference type="Proteomes" id="UP000009027">
    <property type="component" value="Unassembled WGS sequence"/>
</dbReference>
<evidence type="ECO:0000256" key="2">
    <source>
        <dbReference type="SAM" id="MobiDB-lite"/>
    </source>
</evidence>
<feature type="compositionally biased region" description="Basic and acidic residues" evidence="2">
    <location>
        <begin position="211"/>
        <end position="226"/>
    </location>
</feature>
<gene>
    <name evidence="3" type="ORF">TvY486_0001690</name>
</gene>
<evidence type="ECO:0000313" key="4">
    <source>
        <dbReference type="Proteomes" id="UP000009027"/>
    </source>
</evidence>
<accession>F9WNM0</accession>
<organism evidence="3 4">
    <name type="scientific">Trypanosoma vivax (strain Y486)</name>
    <dbReference type="NCBI Taxonomy" id="1055687"/>
    <lineage>
        <taxon>Eukaryota</taxon>
        <taxon>Discoba</taxon>
        <taxon>Euglenozoa</taxon>
        <taxon>Kinetoplastea</taxon>
        <taxon>Metakinetoplastina</taxon>
        <taxon>Trypanosomatida</taxon>
        <taxon>Trypanosomatidae</taxon>
        <taxon>Trypanosoma</taxon>
        <taxon>Duttonella</taxon>
    </lineage>
</organism>
<sequence>MEAGKPVAECGGGTSVRTSSESRSSLRGIPLEDIIPPPGRRTYRSSALVGTGCGQGHSPEVTPAAGECSFEWNRTESLQSVAAIGDAAEQITPNDEGDQGGEQTFGCDSLWAHLREKEKQFDAKITALDETLLCAERGHAQRDGIIETLTAKVLELQMQLELAKKPGRGTEAINQRLLKRTVDLEEARAKISDLETELSAKDRIIHQLKCERSPPTHPTVRDRDAKSSNATAGQRSQKGNRLQGCRSAVPVVEAAAISSSAERMVWWERGSCKIAKSTMRGFVHCKVKLTNWSKAIVSR</sequence>
<dbReference type="AlphaFoldDB" id="F9WNM0"/>
<feature type="compositionally biased region" description="Polar residues" evidence="2">
    <location>
        <begin position="227"/>
        <end position="240"/>
    </location>
</feature>
<name>F9WNM0_TRYVY</name>
<reference evidence="3 4" key="1">
    <citation type="journal article" date="2012" name="Proc. Natl. Acad. Sci. U.S.A.">
        <title>Antigenic diversity is generated by distinct evolutionary mechanisms in African trypanosome species.</title>
        <authorList>
            <person name="Jackson A.P."/>
            <person name="Berry A."/>
            <person name="Aslett M."/>
            <person name="Allison H.C."/>
            <person name="Burton P."/>
            <person name="Vavrova-Anderson J."/>
            <person name="Brown R."/>
            <person name="Browne H."/>
            <person name="Corton N."/>
            <person name="Hauser H."/>
            <person name="Gamble J."/>
            <person name="Gilderthorp R."/>
            <person name="Marcello L."/>
            <person name="McQuillan J."/>
            <person name="Otto T.D."/>
            <person name="Quail M.A."/>
            <person name="Sanders M.J."/>
            <person name="van Tonder A."/>
            <person name="Ginger M.L."/>
            <person name="Field M.C."/>
            <person name="Barry J.D."/>
            <person name="Hertz-Fowler C."/>
            <person name="Berriman M."/>
        </authorList>
    </citation>
    <scope>NUCLEOTIDE SEQUENCE</scope>
    <source>
        <strain evidence="3 4">Y486</strain>
    </source>
</reference>